<protein>
    <submittedName>
        <fullName evidence="1">Uncharacterized protein</fullName>
    </submittedName>
</protein>
<dbReference type="EMBL" id="CAJPDQ010000019">
    <property type="protein sequence ID" value="CAF9923244.1"/>
    <property type="molecule type" value="Genomic_DNA"/>
</dbReference>
<dbReference type="OrthoDB" id="5357075at2759"/>
<comment type="caution">
    <text evidence="1">The sequence shown here is derived from an EMBL/GenBank/DDBJ whole genome shotgun (WGS) entry which is preliminary data.</text>
</comment>
<keyword evidence="2" id="KW-1185">Reference proteome</keyword>
<organism evidence="1 2">
    <name type="scientific">Gomphillus americanus</name>
    <dbReference type="NCBI Taxonomy" id="1940652"/>
    <lineage>
        <taxon>Eukaryota</taxon>
        <taxon>Fungi</taxon>
        <taxon>Dikarya</taxon>
        <taxon>Ascomycota</taxon>
        <taxon>Pezizomycotina</taxon>
        <taxon>Lecanoromycetes</taxon>
        <taxon>OSLEUM clade</taxon>
        <taxon>Ostropomycetidae</taxon>
        <taxon>Ostropales</taxon>
        <taxon>Graphidaceae</taxon>
        <taxon>Gomphilloideae</taxon>
        <taxon>Gomphillus</taxon>
    </lineage>
</organism>
<accession>A0A8H3IRF0</accession>
<gene>
    <name evidence="1" type="ORF">GOMPHAMPRED_002786</name>
</gene>
<reference evidence="1" key="1">
    <citation type="submission" date="2021-03" db="EMBL/GenBank/DDBJ databases">
        <authorList>
            <person name="Tagirdzhanova G."/>
        </authorList>
    </citation>
    <scope>NUCLEOTIDE SEQUENCE</scope>
</reference>
<dbReference type="AlphaFoldDB" id="A0A8H3IRF0"/>
<sequence>MRLGQRPTTLSNTRLSISQHYHHSAHQLAPEGTTTPTQGGISDSEAIEILARHGIEAIHLSFSQAALFKKADDSQRNRLIELWRISPPQPSDWQASGGPREISLDMEESLARQRYESNSRGRDMDVGTGAEPYIKTGYESISGATYSPLGSAVGGLKAPTGQMHGAEWWRDFMGNQPMELQYGMLNYMNYQPPTAALIGGDDSEMH</sequence>
<evidence type="ECO:0000313" key="1">
    <source>
        <dbReference type="EMBL" id="CAF9923244.1"/>
    </source>
</evidence>
<name>A0A8H3IRF0_9LECA</name>
<proteinExistence type="predicted"/>
<dbReference type="Proteomes" id="UP000664169">
    <property type="component" value="Unassembled WGS sequence"/>
</dbReference>
<evidence type="ECO:0000313" key="2">
    <source>
        <dbReference type="Proteomes" id="UP000664169"/>
    </source>
</evidence>